<evidence type="ECO:0000313" key="1">
    <source>
        <dbReference type="Proteomes" id="UP000887580"/>
    </source>
</evidence>
<reference evidence="2" key="1">
    <citation type="submission" date="2022-11" db="UniProtKB">
        <authorList>
            <consortium name="WormBaseParasite"/>
        </authorList>
    </citation>
    <scope>IDENTIFICATION</scope>
</reference>
<evidence type="ECO:0000313" key="2">
    <source>
        <dbReference type="WBParaSite" id="PS1159_v2.g22253.t1"/>
    </source>
</evidence>
<sequence length="269" mass="30017">MSNQIIVVTGGNKGIGYGITEKLATIFDGAIIFLTARNELLGKAALEKLEKNLNNKKSKIIFHQLDIEDDLSCKNFASYLSNNYGKVDILINNAGIALPNSSPEEQAKVSIGINYYGTKRITSFLLPLFHPGSKVINICSQKGVMKNVYNQKHIEKLKNASSEKEIDEFVEEYILASKNGTRKEQGFPESGYSVSKAAEIALTMFHHRQFNNQGIKFYACCVGYVNTDMTKNEKYLSIDEGIDTPVFLATNSDIPSGTFLYLRKNIDWC</sequence>
<name>A0AC35FYQ0_9BILA</name>
<organism evidence="1 2">
    <name type="scientific">Panagrolaimus sp. PS1159</name>
    <dbReference type="NCBI Taxonomy" id="55785"/>
    <lineage>
        <taxon>Eukaryota</taxon>
        <taxon>Metazoa</taxon>
        <taxon>Ecdysozoa</taxon>
        <taxon>Nematoda</taxon>
        <taxon>Chromadorea</taxon>
        <taxon>Rhabditida</taxon>
        <taxon>Tylenchina</taxon>
        <taxon>Panagrolaimomorpha</taxon>
        <taxon>Panagrolaimoidea</taxon>
        <taxon>Panagrolaimidae</taxon>
        <taxon>Panagrolaimus</taxon>
    </lineage>
</organism>
<accession>A0AC35FYQ0</accession>
<protein>
    <submittedName>
        <fullName evidence="2">Carbonyl reductase</fullName>
    </submittedName>
</protein>
<dbReference type="WBParaSite" id="PS1159_v2.g22253.t1">
    <property type="protein sequence ID" value="PS1159_v2.g22253.t1"/>
    <property type="gene ID" value="PS1159_v2.g22253"/>
</dbReference>
<proteinExistence type="predicted"/>
<dbReference type="Proteomes" id="UP000887580">
    <property type="component" value="Unplaced"/>
</dbReference>